<name>A0A182V8J9_ANOME</name>
<dbReference type="Proteomes" id="UP000075903">
    <property type="component" value="Unassembled WGS sequence"/>
</dbReference>
<dbReference type="VEuPathDB" id="VectorBase:AMEM010693"/>
<protein>
    <submittedName>
        <fullName evidence="2">Uncharacterized protein</fullName>
    </submittedName>
</protein>
<dbReference type="EnsemblMetazoa" id="AMEM010693-RA">
    <property type="protein sequence ID" value="AMEM010693-PA"/>
    <property type="gene ID" value="AMEM010693"/>
</dbReference>
<evidence type="ECO:0000313" key="3">
    <source>
        <dbReference type="Proteomes" id="UP000075903"/>
    </source>
</evidence>
<accession>A0A182V8J9</accession>
<organism evidence="2 3">
    <name type="scientific">Anopheles merus</name>
    <name type="common">Mosquito</name>
    <dbReference type="NCBI Taxonomy" id="30066"/>
    <lineage>
        <taxon>Eukaryota</taxon>
        <taxon>Metazoa</taxon>
        <taxon>Ecdysozoa</taxon>
        <taxon>Arthropoda</taxon>
        <taxon>Hexapoda</taxon>
        <taxon>Insecta</taxon>
        <taxon>Pterygota</taxon>
        <taxon>Neoptera</taxon>
        <taxon>Endopterygota</taxon>
        <taxon>Diptera</taxon>
        <taxon>Nematocera</taxon>
        <taxon>Culicoidea</taxon>
        <taxon>Culicidae</taxon>
        <taxon>Anophelinae</taxon>
        <taxon>Anopheles</taxon>
    </lineage>
</organism>
<evidence type="ECO:0000313" key="2">
    <source>
        <dbReference type="EnsemblMetazoa" id="AMEM010693-PA"/>
    </source>
</evidence>
<keyword evidence="3" id="KW-1185">Reference proteome</keyword>
<evidence type="ECO:0000256" key="1">
    <source>
        <dbReference type="SAM" id="MobiDB-lite"/>
    </source>
</evidence>
<dbReference type="AlphaFoldDB" id="A0A182V8J9"/>
<proteinExistence type="predicted"/>
<reference evidence="2" key="1">
    <citation type="submission" date="2020-05" db="UniProtKB">
        <authorList>
            <consortium name="EnsemblMetazoa"/>
        </authorList>
    </citation>
    <scope>IDENTIFICATION</scope>
    <source>
        <strain evidence="2">MAF</strain>
    </source>
</reference>
<sequence>MEASKPLPFCPDDVPQENRENFLALMYATIWHGLAKAAVSIMLRKTRRAGDMGGDPPQEEAGLPLKQHEQRTTLQPVLVGIIISIILSEPTGVLAGPGHTSSLPGSGSGCCWRASCLFNSD</sequence>
<feature type="region of interest" description="Disordered" evidence="1">
    <location>
        <begin position="48"/>
        <end position="68"/>
    </location>
</feature>